<sequence length="65" mass="7862">MRKRLLYNSPEALLDELITGKRTIQNTYILRYRALNVYDDYEQFQIIDEAIKMYQASNKIKLIDF</sequence>
<organism evidence="1 2">
    <name type="scientific">Vibrio alginolyticus</name>
    <dbReference type="NCBI Taxonomy" id="663"/>
    <lineage>
        <taxon>Bacteria</taxon>
        <taxon>Pseudomonadati</taxon>
        <taxon>Pseudomonadota</taxon>
        <taxon>Gammaproteobacteria</taxon>
        <taxon>Vibrionales</taxon>
        <taxon>Vibrionaceae</taxon>
        <taxon>Vibrio</taxon>
    </lineage>
</organism>
<accession>A0A7Y0N076</accession>
<comment type="caution">
    <text evidence="1">The sequence shown here is derived from an EMBL/GenBank/DDBJ whole genome shotgun (WGS) entry which is preliminary data.</text>
</comment>
<dbReference type="AlphaFoldDB" id="A0A7Y0N076"/>
<proteinExistence type="predicted"/>
<dbReference type="EMBL" id="JABCMA010000071">
    <property type="protein sequence ID" value="NMR76653.1"/>
    <property type="molecule type" value="Genomic_DNA"/>
</dbReference>
<dbReference type="Proteomes" id="UP000565155">
    <property type="component" value="Unassembled WGS sequence"/>
</dbReference>
<evidence type="ECO:0000313" key="2">
    <source>
        <dbReference type="Proteomes" id="UP000565155"/>
    </source>
</evidence>
<dbReference type="RefSeq" id="WP_153645745.1">
    <property type="nucleotide sequence ID" value="NZ_JABCMA010000071.1"/>
</dbReference>
<protein>
    <submittedName>
        <fullName evidence="1">Uncharacterized protein</fullName>
    </submittedName>
</protein>
<gene>
    <name evidence="1" type="ORF">HKB35_23965</name>
</gene>
<evidence type="ECO:0000313" key="1">
    <source>
        <dbReference type="EMBL" id="NMR76653.1"/>
    </source>
</evidence>
<reference evidence="1 2" key="1">
    <citation type="submission" date="2020-04" db="EMBL/GenBank/DDBJ databases">
        <title>Whole-genome sequencing of Vibrio spp. from China reveals different genetic environments of blaCTX-M-14 among diverse lineages.</title>
        <authorList>
            <person name="Zheng Z."/>
            <person name="Ye L."/>
            <person name="Chen S."/>
        </authorList>
    </citation>
    <scope>NUCLEOTIDE SEQUENCE [LARGE SCALE GENOMIC DNA]</scope>
    <source>
        <strain evidence="1 2">Vb1636</strain>
    </source>
</reference>
<name>A0A7Y0N076_VIBAL</name>